<proteinExistence type="predicted"/>
<name>A0A8K1LFL5_9PASS</name>
<sequence>MPSTYQGEEPLLISEMTEGSQQVIALEAEMNLTRTTWQKHPLVTSLKAAVSFAMPSSEQGTPRIRKGMAVMPVEEQQIPVVTVTESKQQYCP</sequence>
<organism evidence="1 2">
    <name type="scientific">Zosterops borbonicus</name>
    <dbReference type="NCBI Taxonomy" id="364589"/>
    <lineage>
        <taxon>Eukaryota</taxon>
        <taxon>Metazoa</taxon>
        <taxon>Chordata</taxon>
        <taxon>Craniata</taxon>
        <taxon>Vertebrata</taxon>
        <taxon>Euteleostomi</taxon>
        <taxon>Archelosauria</taxon>
        <taxon>Archosauria</taxon>
        <taxon>Dinosauria</taxon>
        <taxon>Saurischia</taxon>
        <taxon>Theropoda</taxon>
        <taxon>Coelurosauria</taxon>
        <taxon>Aves</taxon>
        <taxon>Neognathae</taxon>
        <taxon>Neoaves</taxon>
        <taxon>Telluraves</taxon>
        <taxon>Australaves</taxon>
        <taxon>Passeriformes</taxon>
        <taxon>Sylvioidea</taxon>
        <taxon>Zosteropidae</taxon>
        <taxon>Zosterops</taxon>
    </lineage>
</organism>
<protein>
    <submittedName>
        <fullName evidence="1">Uncharacterized protein</fullName>
    </submittedName>
</protein>
<dbReference type="EMBL" id="SWJQ01000609">
    <property type="protein sequence ID" value="TRZ12214.1"/>
    <property type="molecule type" value="Genomic_DNA"/>
</dbReference>
<evidence type="ECO:0000313" key="2">
    <source>
        <dbReference type="Proteomes" id="UP000796761"/>
    </source>
</evidence>
<accession>A0A8K1LFL5</accession>
<evidence type="ECO:0000313" key="1">
    <source>
        <dbReference type="EMBL" id="TRZ12214.1"/>
    </source>
</evidence>
<keyword evidence="2" id="KW-1185">Reference proteome</keyword>
<comment type="caution">
    <text evidence="1">The sequence shown here is derived from an EMBL/GenBank/DDBJ whole genome shotgun (WGS) entry which is preliminary data.</text>
</comment>
<gene>
    <name evidence="1" type="ORF">HGM15179_014894</name>
</gene>
<dbReference type="Proteomes" id="UP000796761">
    <property type="component" value="Unassembled WGS sequence"/>
</dbReference>
<reference evidence="1" key="1">
    <citation type="submission" date="2019-04" db="EMBL/GenBank/DDBJ databases">
        <title>Genome assembly of Zosterops borbonicus 15179.</title>
        <authorList>
            <person name="Leroy T."/>
            <person name="Anselmetti Y."/>
            <person name="Tilak M.-K."/>
            <person name="Nabholz B."/>
        </authorList>
    </citation>
    <scope>NUCLEOTIDE SEQUENCE</scope>
    <source>
        <strain evidence="1">HGM_15179</strain>
        <tissue evidence="1">Muscle</tissue>
    </source>
</reference>
<dbReference type="AlphaFoldDB" id="A0A8K1LFL5"/>